<dbReference type="AlphaFoldDB" id="A0A953I864"/>
<organism evidence="2 3">
    <name type="scientific">Symbiobacterium thermophilum</name>
    <dbReference type="NCBI Taxonomy" id="2734"/>
    <lineage>
        <taxon>Bacteria</taxon>
        <taxon>Bacillati</taxon>
        <taxon>Bacillota</taxon>
        <taxon>Clostridia</taxon>
        <taxon>Eubacteriales</taxon>
        <taxon>Symbiobacteriaceae</taxon>
        <taxon>Symbiobacterium</taxon>
    </lineage>
</organism>
<dbReference type="GO" id="GO:0043565">
    <property type="term" value="F:sequence-specific DNA binding"/>
    <property type="evidence" value="ECO:0007669"/>
    <property type="project" value="InterPro"/>
</dbReference>
<dbReference type="InterPro" id="IPR002197">
    <property type="entry name" value="HTH_Fis"/>
</dbReference>
<evidence type="ECO:0000259" key="1">
    <source>
        <dbReference type="Pfam" id="PF02954"/>
    </source>
</evidence>
<comment type="caution">
    <text evidence="2">The sequence shown here is derived from an EMBL/GenBank/DDBJ whole genome shotgun (WGS) entry which is preliminary data.</text>
</comment>
<name>A0A953I864_SYMTR</name>
<gene>
    <name evidence="2" type="ORF">CWE10_21295</name>
</gene>
<dbReference type="InterPro" id="IPR009057">
    <property type="entry name" value="Homeodomain-like_sf"/>
</dbReference>
<sequence>LEEVERRVLEAGLRAFDSKAELARHLGLSRATLYRKLARYGLDG</sequence>
<feature type="non-terminal residue" evidence="2">
    <location>
        <position position="1"/>
    </location>
</feature>
<evidence type="ECO:0000313" key="2">
    <source>
        <dbReference type="EMBL" id="MBY6278622.1"/>
    </source>
</evidence>
<feature type="domain" description="DNA binding HTH" evidence="1">
    <location>
        <begin position="1"/>
        <end position="40"/>
    </location>
</feature>
<dbReference type="Gene3D" id="1.10.10.60">
    <property type="entry name" value="Homeodomain-like"/>
    <property type="match status" value="1"/>
</dbReference>
<dbReference type="Pfam" id="PF02954">
    <property type="entry name" value="HTH_8"/>
    <property type="match status" value="1"/>
</dbReference>
<protein>
    <recommendedName>
        <fullName evidence="1">DNA binding HTH domain-containing protein</fullName>
    </recommendedName>
</protein>
<dbReference type="EMBL" id="PIUK01000641">
    <property type="protein sequence ID" value="MBY6278622.1"/>
    <property type="molecule type" value="Genomic_DNA"/>
</dbReference>
<dbReference type="SUPFAM" id="SSF46689">
    <property type="entry name" value="Homeodomain-like"/>
    <property type="match status" value="1"/>
</dbReference>
<proteinExistence type="predicted"/>
<reference evidence="2" key="1">
    <citation type="submission" date="2017-11" db="EMBL/GenBank/DDBJ databases">
        <title>Three new genomes from thermophilic consortium.</title>
        <authorList>
            <person name="Quaggio R."/>
            <person name="Amgarten D."/>
            <person name="Setubal J.C."/>
        </authorList>
    </citation>
    <scope>NUCLEOTIDE SEQUENCE</scope>
    <source>
        <strain evidence="2">ZCTH01-B2</strain>
    </source>
</reference>
<accession>A0A953I864</accession>
<dbReference type="Proteomes" id="UP000732377">
    <property type="component" value="Unassembled WGS sequence"/>
</dbReference>
<evidence type="ECO:0000313" key="3">
    <source>
        <dbReference type="Proteomes" id="UP000732377"/>
    </source>
</evidence>